<dbReference type="RefSeq" id="WP_283238448.1">
    <property type="nucleotide sequence ID" value="NZ_JASGBP010000002.1"/>
</dbReference>
<evidence type="ECO:0000259" key="6">
    <source>
        <dbReference type="PROSITE" id="PS51352"/>
    </source>
</evidence>
<dbReference type="Pfam" id="PF00578">
    <property type="entry name" value="AhpC-TSA"/>
    <property type="match status" value="1"/>
</dbReference>
<comment type="subcellular location">
    <subcellularLocation>
        <location evidence="1">Cell envelope</location>
    </subcellularLocation>
</comment>
<dbReference type="InterPro" id="IPR036249">
    <property type="entry name" value="Thioredoxin-like_sf"/>
</dbReference>
<sequence>MKKSILLLLLTLSLSLSAQIKLGDTLPSLVLNNPDGVKDTIAAGKGSYVLIDFWASWCAPCRKKNKELVALQNSYDVTDFTIVGISLDTDTEKWIKAIEKDKINYPQFHDPNGFDATTAVYFGVEQLPASFLFDRAGTLIAVNPTLQDIRNLLNSK</sequence>
<evidence type="ECO:0000256" key="1">
    <source>
        <dbReference type="ARBA" id="ARBA00004196"/>
    </source>
</evidence>
<feature type="domain" description="Thioredoxin" evidence="6">
    <location>
        <begin position="20"/>
        <end position="156"/>
    </location>
</feature>
<dbReference type="PANTHER" id="PTHR42852">
    <property type="entry name" value="THIOL:DISULFIDE INTERCHANGE PROTEIN DSBE"/>
    <property type="match status" value="1"/>
</dbReference>
<dbReference type="SUPFAM" id="SSF52833">
    <property type="entry name" value="Thioredoxin-like"/>
    <property type="match status" value="1"/>
</dbReference>
<dbReference type="Gene3D" id="3.40.30.10">
    <property type="entry name" value="Glutaredoxin"/>
    <property type="match status" value="1"/>
</dbReference>
<comment type="caution">
    <text evidence="7">The sequence shown here is derived from an EMBL/GenBank/DDBJ whole genome shotgun (WGS) entry which is preliminary data.</text>
</comment>
<accession>A0ABT6XNV0</accession>
<dbReference type="Proteomes" id="UP001230035">
    <property type="component" value="Unassembled WGS sequence"/>
</dbReference>
<keyword evidence="3" id="KW-1015">Disulfide bond</keyword>
<evidence type="ECO:0000256" key="4">
    <source>
        <dbReference type="ARBA" id="ARBA00023284"/>
    </source>
</evidence>
<dbReference type="PROSITE" id="PS00194">
    <property type="entry name" value="THIOREDOXIN_1"/>
    <property type="match status" value="1"/>
</dbReference>
<feature type="chain" id="PRO_5045565297" evidence="5">
    <location>
        <begin position="19"/>
        <end position="156"/>
    </location>
</feature>
<keyword evidence="2" id="KW-0201">Cytochrome c-type biogenesis</keyword>
<evidence type="ECO:0000313" key="7">
    <source>
        <dbReference type="EMBL" id="MDI9256761.1"/>
    </source>
</evidence>
<keyword evidence="4" id="KW-0676">Redox-active center</keyword>
<keyword evidence="5" id="KW-0732">Signal</keyword>
<dbReference type="InterPro" id="IPR017937">
    <property type="entry name" value="Thioredoxin_CS"/>
</dbReference>
<evidence type="ECO:0000313" key="8">
    <source>
        <dbReference type="Proteomes" id="UP001230035"/>
    </source>
</evidence>
<organism evidence="7 8">
    <name type="scientific">Flavobacterium sedimenticola</name>
    <dbReference type="NCBI Taxonomy" id="3043286"/>
    <lineage>
        <taxon>Bacteria</taxon>
        <taxon>Pseudomonadati</taxon>
        <taxon>Bacteroidota</taxon>
        <taxon>Flavobacteriia</taxon>
        <taxon>Flavobacteriales</taxon>
        <taxon>Flavobacteriaceae</taxon>
        <taxon>Flavobacterium</taxon>
    </lineage>
</organism>
<gene>
    <name evidence="7" type="ORF">QHT84_04970</name>
</gene>
<dbReference type="InterPro" id="IPR013766">
    <property type="entry name" value="Thioredoxin_domain"/>
</dbReference>
<evidence type="ECO:0000256" key="2">
    <source>
        <dbReference type="ARBA" id="ARBA00022748"/>
    </source>
</evidence>
<dbReference type="InterPro" id="IPR000866">
    <property type="entry name" value="AhpC/TSA"/>
</dbReference>
<dbReference type="EMBL" id="JASGBP010000002">
    <property type="protein sequence ID" value="MDI9256761.1"/>
    <property type="molecule type" value="Genomic_DNA"/>
</dbReference>
<feature type="signal peptide" evidence="5">
    <location>
        <begin position="1"/>
        <end position="18"/>
    </location>
</feature>
<dbReference type="PANTHER" id="PTHR42852:SF6">
    <property type="entry name" value="THIOL:DISULFIDE INTERCHANGE PROTEIN DSBE"/>
    <property type="match status" value="1"/>
</dbReference>
<protein>
    <submittedName>
        <fullName evidence="7">TlpA disulfide reductase family protein</fullName>
    </submittedName>
</protein>
<dbReference type="CDD" id="cd02966">
    <property type="entry name" value="TlpA_like_family"/>
    <property type="match status" value="1"/>
</dbReference>
<dbReference type="PROSITE" id="PS51352">
    <property type="entry name" value="THIOREDOXIN_2"/>
    <property type="match status" value="1"/>
</dbReference>
<keyword evidence="8" id="KW-1185">Reference proteome</keyword>
<evidence type="ECO:0000256" key="3">
    <source>
        <dbReference type="ARBA" id="ARBA00023157"/>
    </source>
</evidence>
<name>A0ABT6XNV0_9FLAO</name>
<reference evidence="7 8" key="1">
    <citation type="submission" date="2023-05" db="EMBL/GenBank/DDBJ databases">
        <title>Flavobacterium sedimenti sp. nov., isolated from the sediment.</title>
        <authorList>
            <person name="Wu N."/>
        </authorList>
    </citation>
    <scope>NUCLEOTIDE SEQUENCE [LARGE SCALE GENOMIC DNA]</scope>
    <source>
        <strain evidence="7 8">YZ-48</strain>
    </source>
</reference>
<evidence type="ECO:0000256" key="5">
    <source>
        <dbReference type="SAM" id="SignalP"/>
    </source>
</evidence>
<proteinExistence type="predicted"/>
<dbReference type="InterPro" id="IPR050553">
    <property type="entry name" value="Thioredoxin_ResA/DsbE_sf"/>
</dbReference>